<feature type="transmembrane region" description="Helical" evidence="1">
    <location>
        <begin position="80"/>
        <end position="102"/>
    </location>
</feature>
<dbReference type="RefSeq" id="WP_184668786.1">
    <property type="nucleotide sequence ID" value="NZ_BAABAI010000045.1"/>
</dbReference>
<keyword evidence="1" id="KW-1133">Transmembrane helix</keyword>
<evidence type="ECO:0000256" key="1">
    <source>
        <dbReference type="SAM" id="Phobius"/>
    </source>
</evidence>
<dbReference type="EMBL" id="JACHJS010000001">
    <property type="protein sequence ID" value="MBB4965302.1"/>
    <property type="molecule type" value="Genomic_DNA"/>
</dbReference>
<evidence type="ECO:0000313" key="2">
    <source>
        <dbReference type="EMBL" id="MBB4965302.1"/>
    </source>
</evidence>
<evidence type="ECO:0000313" key="3">
    <source>
        <dbReference type="Proteomes" id="UP000542674"/>
    </source>
</evidence>
<feature type="transmembrane region" description="Helical" evidence="1">
    <location>
        <begin position="157"/>
        <end position="180"/>
    </location>
</feature>
<protein>
    <submittedName>
        <fullName evidence="2">Uncharacterized protein</fullName>
    </submittedName>
</protein>
<keyword evidence="1" id="KW-0472">Membrane</keyword>
<dbReference type="AlphaFoldDB" id="A0A7W7T2B5"/>
<keyword evidence="3" id="KW-1185">Reference proteome</keyword>
<accession>A0A7W7T2B5</accession>
<feature type="transmembrane region" description="Helical" evidence="1">
    <location>
        <begin position="52"/>
        <end position="71"/>
    </location>
</feature>
<proteinExistence type="predicted"/>
<organism evidence="2 3">
    <name type="scientific">Saccharothrix violaceirubra</name>
    <dbReference type="NCBI Taxonomy" id="413306"/>
    <lineage>
        <taxon>Bacteria</taxon>
        <taxon>Bacillati</taxon>
        <taxon>Actinomycetota</taxon>
        <taxon>Actinomycetes</taxon>
        <taxon>Pseudonocardiales</taxon>
        <taxon>Pseudonocardiaceae</taxon>
        <taxon>Saccharothrix</taxon>
    </lineage>
</organism>
<reference evidence="2 3" key="1">
    <citation type="submission" date="2020-08" db="EMBL/GenBank/DDBJ databases">
        <title>Sequencing the genomes of 1000 actinobacteria strains.</title>
        <authorList>
            <person name="Klenk H.-P."/>
        </authorList>
    </citation>
    <scope>NUCLEOTIDE SEQUENCE [LARGE SCALE GENOMIC DNA]</scope>
    <source>
        <strain evidence="2 3">DSM 45084</strain>
    </source>
</reference>
<feature type="transmembrane region" description="Helical" evidence="1">
    <location>
        <begin position="108"/>
        <end position="125"/>
    </location>
</feature>
<keyword evidence="1" id="KW-0812">Transmembrane</keyword>
<gene>
    <name evidence="2" type="ORF">F4559_002661</name>
</gene>
<name>A0A7W7T2B5_9PSEU</name>
<feature type="transmembrane region" description="Helical" evidence="1">
    <location>
        <begin position="132"/>
        <end position="151"/>
    </location>
</feature>
<sequence length="373" mass="38499">MAGVNRWSRARAAERFAGLGPLLWPSLPWGLAVMALANLAQLLAHWSSYRNGPVVVAVLVGLAGATALVWFRSRTGLGPVAAGVGVLAGPLACVVIATQLPADQLTGLANWVSGFAVAPVLLLPFSRPVEEVVAALAALVVVQAVVLEGVTGTPRQLHAVVLSGGAAAAIGAGTALLVGVMRATVRAGRDLAVRAREAEWERIARTAAVGRQDVVVGAVEAASARLLDDIGHGRRDPASPDVVAECARLAAALAPDLLHRSRLPLLEVQLEPAVADTGAVLVVHDDEDLVRRLAITDRTLLVRALDDVLSACAAVEVTVLPVDGRAHVMLAVTGAGPDTPGWHDLVDRFGGSTTPTGSGLFHDFYAPLTGRAP</sequence>
<dbReference type="Proteomes" id="UP000542674">
    <property type="component" value="Unassembled WGS sequence"/>
</dbReference>
<comment type="caution">
    <text evidence="2">The sequence shown here is derived from an EMBL/GenBank/DDBJ whole genome shotgun (WGS) entry which is preliminary data.</text>
</comment>
<feature type="transmembrane region" description="Helical" evidence="1">
    <location>
        <begin position="21"/>
        <end position="40"/>
    </location>
</feature>